<keyword evidence="2" id="KW-0496">Mitochondrion</keyword>
<protein>
    <submittedName>
        <fullName evidence="2">NADH dehydrogenase subunit 6</fullName>
    </submittedName>
</protein>
<gene>
    <name evidence="2" type="primary">ND6</name>
</gene>
<feature type="transmembrane region" description="Helical" evidence="1">
    <location>
        <begin position="45"/>
        <end position="70"/>
    </location>
</feature>
<organism evidence="2">
    <name type="scientific">Eulepethus nanhaiensis</name>
    <dbReference type="NCBI Taxonomy" id="1881687"/>
    <lineage>
        <taxon>Eukaryota</taxon>
        <taxon>Metazoa</taxon>
        <taxon>Spiralia</taxon>
        <taxon>Lophotrochozoa</taxon>
        <taxon>Annelida</taxon>
        <taxon>Polychaeta</taxon>
        <taxon>Errantia</taxon>
        <taxon>Phyllodocida</taxon>
        <taxon>Eulepethidae</taxon>
        <taxon>Eulepethus</taxon>
    </lineage>
</organism>
<proteinExistence type="predicted"/>
<reference evidence="2" key="1">
    <citation type="journal article" date="2018" name="Mol. Phylogenet. Evol.">
        <title>Phylogeny, evolution and mitochondrial gene order rearrangement in scale worms (Aphroditiformia, Annelida).</title>
        <authorList>
            <person name="Zhang Y."/>
            <person name="Sun J."/>
            <person name="Rouse G.W."/>
            <person name="Wiklund H."/>
            <person name="Pleijel F."/>
            <person name="Watanabe H.K."/>
            <person name="Chen C."/>
            <person name="Qian P.-Y."/>
            <person name="Qiu J.-W."/>
        </authorList>
    </citation>
    <scope>NUCLEOTIDE SEQUENCE</scope>
</reference>
<keyword evidence="1" id="KW-1133">Transmembrane helix</keyword>
<dbReference type="EMBL" id="KY753834">
    <property type="protein sequence ID" value="AVW86181.1"/>
    <property type="molecule type" value="Genomic_DNA"/>
</dbReference>
<accession>A0A343W6F9</accession>
<name>A0A343W6F9_9ANNE</name>
<evidence type="ECO:0000313" key="2">
    <source>
        <dbReference type="EMBL" id="AVW86181.1"/>
    </source>
</evidence>
<evidence type="ECO:0000256" key="1">
    <source>
        <dbReference type="SAM" id="Phobius"/>
    </source>
</evidence>
<feature type="transmembrane region" description="Helical" evidence="1">
    <location>
        <begin position="12"/>
        <end position="39"/>
    </location>
</feature>
<dbReference type="AlphaFoldDB" id="A0A343W6F9"/>
<geneLocation type="mitochondrion" evidence="2"/>
<sequence length="161" mass="17987">MSLWIIISFTMSISFSTILANSPLSIGLWVLLLALMVAISTSFIFPSWFAFIIFLIYIGGMLVMFSYFTALTPNQPLEMKKMCISLILTLFLIMMILFSSPILNTLLSTQWTSSSNPISILFTSYNTTLLLFLASILFLALVAVVKITNLPSGPLRSFLYV</sequence>
<keyword evidence="1" id="KW-0472">Membrane</keyword>
<keyword evidence="1" id="KW-0812">Transmembrane</keyword>
<feature type="transmembrane region" description="Helical" evidence="1">
    <location>
        <begin position="82"/>
        <end position="103"/>
    </location>
</feature>
<feature type="transmembrane region" description="Helical" evidence="1">
    <location>
        <begin position="123"/>
        <end position="145"/>
    </location>
</feature>